<dbReference type="EMBL" id="CM042883">
    <property type="protein sequence ID" value="KAI4373002.1"/>
    <property type="molecule type" value="Genomic_DNA"/>
</dbReference>
<protein>
    <submittedName>
        <fullName evidence="1">Uncharacterized protein</fullName>
    </submittedName>
</protein>
<comment type="caution">
    <text evidence="1">The sequence shown here is derived from an EMBL/GenBank/DDBJ whole genome shotgun (WGS) entry which is preliminary data.</text>
</comment>
<proteinExistence type="predicted"/>
<dbReference type="Proteomes" id="UP001057402">
    <property type="component" value="Chromosome 4"/>
</dbReference>
<reference evidence="2" key="1">
    <citation type="journal article" date="2023" name="Front. Plant Sci.">
        <title>Chromosomal-level genome assembly of Melastoma candidum provides insights into trichome evolution.</title>
        <authorList>
            <person name="Zhong Y."/>
            <person name="Wu W."/>
            <person name="Sun C."/>
            <person name="Zou P."/>
            <person name="Liu Y."/>
            <person name="Dai S."/>
            <person name="Zhou R."/>
        </authorList>
    </citation>
    <scope>NUCLEOTIDE SEQUENCE [LARGE SCALE GENOMIC DNA]</scope>
</reference>
<organism evidence="1 2">
    <name type="scientific">Melastoma candidum</name>
    <dbReference type="NCBI Taxonomy" id="119954"/>
    <lineage>
        <taxon>Eukaryota</taxon>
        <taxon>Viridiplantae</taxon>
        <taxon>Streptophyta</taxon>
        <taxon>Embryophyta</taxon>
        <taxon>Tracheophyta</taxon>
        <taxon>Spermatophyta</taxon>
        <taxon>Magnoliopsida</taxon>
        <taxon>eudicotyledons</taxon>
        <taxon>Gunneridae</taxon>
        <taxon>Pentapetalae</taxon>
        <taxon>rosids</taxon>
        <taxon>malvids</taxon>
        <taxon>Myrtales</taxon>
        <taxon>Melastomataceae</taxon>
        <taxon>Melastomatoideae</taxon>
        <taxon>Melastomateae</taxon>
        <taxon>Melastoma</taxon>
    </lineage>
</organism>
<evidence type="ECO:0000313" key="2">
    <source>
        <dbReference type="Proteomes" id="UP001057402"/>
    </source>
</evidence>
<keyword evidence="2" id="KW-1185">Reference proteome</keyword>
<sequence length="320" mass="35183">MACAVCMAKTGEDTLTMWRGVGGGGNCGYGCNRSSVESEHDLAVLVTEFLENGGGGGSYGAEPSLCSSDSDSGFCDLPYLASKISVVLPTWVLSLGKGVGEFRSPRLRFTGTDWISSRSACSPWLTLTCCQSLLRRSGYDAAVCSSRWAGDDKVPGGDHEFVDVLKHSSLGASERLVIEMDFRSHFEIARAVDSYERILSLLPVVYVGSLSRLSQYLQVMAEAARFSLKQNAMPLPPWRSLAYLQAKWLSPYQRQFDVGKDDSSFVDHKQCSWHLTSFQSSLALEVGIERLMKPVTNTTKNRKIKLGWRKPSFLTNSSDL</sequence>
<evidence type="ECO:0000313" key="1">
    <source>
        <dbReference type="EMBL" id="KAI4373002.1"/>
    </source>
</evidence>
<gene>
    <name evidence="1" type="ORF">MLD38_011174</name>
</gene>
<accession>A0ACB9R1V2</accession>
<name>A0ACB9R1V2_9MYRT</name>